<evidence type="ECO:0000256" key="1">
    <source>
        <dbReference type="ARBA" id="ARBA00005437"/>
    </source>
</evidence>
<dbReference type="InterPro" id="IPR008528">
    <property type="entry name" value="unc-13_homologue"/>
</dbReference>
<evidence type="ECO:0000313" key="4">
    <source>
        <dbReference type="EMBL" id="KAG2313756.1"/>
    </source>
</evidence>
<organism evidence="4 5">
    <name type="scientific">Brassica carinata</name>
    <name type="common">Ethiopian mustard</name>
    <name type="synonym">Abyssinian cabbage</name>
    <dbReference type="NCBI Taxonomy" id="52824"/>
    <lineage>
        <taxon>Eukaryota</taxon>
        <taxon>Viridiplantae</taxon>
        <taxon>Streptophyta</taxon>
        <taxon>Embryophyta</taxon>
        <taxon>Tracheophyta</taxon>
        <taxon>Spermatophyta</taxon>
        <taxon>Magnoliopsida</taxon>
        <taxon>eudicotyledons</taxon>
        <taxon>Gunneridae</taxon>
        <taxon>Pentapetalae</taxon>
        <taxon>rosids</taxon>
        <taxon>malvids</taxon>
        <taxon>Brassicales</taxon>
        <taxon>Brassicaceae</taxon>
        <taxon>Brassiceae</taxon>
        <taxon>Brassica</taxon>
    </lineage>
</organism>
<dbReference type="Pfam" id="PF04525">
    <property type="entry name" value="LOR"/>
    <property type="match status" value="1"/>
</dbReference>
<dbReference type="PROSITE" id="PS51259">
    <property type="entry name" value="MHD2"/>
    <property type="match status" value="1"/>
</dbReference>
<dbReference type="InterPro" id="IPR038595">
    <property type="entry name" value="LOR_sf"/>
</dbReference>
<comment type="similarity">
    <text evidence="1">Belongs to the LOR family.</text>
</comment>
<dbReference type="PROSITE" id="PS51258">
    <property type="entry name" value="MHD1"/>
    <property type="match status" value="1"/>
</dbReference>
<dbReference type="InterPro" id="IPR057984">
    <property type="entry name" value="PATROL1_C"/>
</dbReference>
<dbReference type="OrthoDB" id="2015333at2759"/>
<sequence length="1030" mass="116661">MLHVPFFFFFESPPPRAPSSRSPDLLILCLNCRPLPLVNRAFWLDKQNSNCITDDDLRETAFEILLACAGASGGLIVPSKEKKNEKRRSRLIKKLGRKSESVSQSQSSSGLVAILEMMRGQMEISEAMDIRTRQRLLNALAGKSGKRMDSLLVPLELLCCVSRTEFSDKKAYLRWQKRQLNMLAEGLINHPVVGFGESGRKATDLKSLLQRIEESESLASSAGEVQRAECLKSLTEVATSLAERPLVEVEEILELLKSTWRVLGITETIHYTCYAWVLFRQYVITSEQGLLRHAIQQLNKIPLKEQRGPQERIHLKTLQCRVENEEISFLESFLSPIRSWADKQLGDYHLHFAEGSLVMEDTVTVAMITWRLLLEESDRAMHSSSLDREQIESYISSSIKNTFTRMSLTIDRSDRINEHPLALLAEETKKLMKKESTIFMPILSQRHPQAIAFSASLIHKFYGNKLKPFLDGTEHLTEDHWDPISPQQRHGSSIVEVFRIVEETVDQFFELKVPMRSIELGALLRGIDNAFQVYTNHVMEKLGSKDDLVPPVPVLTRYKKEAAIKVFVKKELFESKLPDERWSTNIDVPASAVLCVQLNTLHLEDSIWERWIAKRPREKIVIRKSLVEKTKSVNQKESFEGSRKDINAALDRICEFTGTKIIFCDLREPFIENLYKPSVSQSRLEALIEGLDTDGLLRVLLDGGPSRVFHPSESKLLEEDVEVLKEFFISGGDGLPRGVVENQIARVRLVVKLHARRKRQTWSRHPNNGASVVPQKRFRGFSVSEKAVQDPQIPRLIEICFHRSALVSENSGGGAMEGTNPYGPYQQIDCGFAIGTPVATQNTNVAVVSDVFCCPYPTQLTVKKKCKGLSGAKLEVVDLNSNVVLRVDGPHDSFSRKRVLRDPAGYPLLTMREKLTLLHDGWTVHRGEGSDPTELMFTVKRSNALQWRARLDVFFQSHYLPGNFSVVGTYFDDSAKVYHSNAVIAEVKEKTTFGGFFKGKQDFMVRTNAGVDYAFIVSLLVILNETNTIF</sequence>
<protein>
    <submittedName>
        <fullName evidence="4">Uncharacterized protein</fullName>
    </submittedName>
</protein>
<dbReference type="Proteomes" id="UP000886595">
    <property type="component" value="Unassembled WGS sequence"/>
</dbReference>
<evidence type="ECO:0000259" key="2">
    <source>
        <dbReference type="PROSITE" id="PS51258"/>
    </source>
</evidence>
<feature type="domain" description="MHD1" evidence="2">
    <location>
        <begin position="404"/>
        <end position="552"/>
    </location>
</feature>
<dbReference type="EMBL" id="JAAMPC010000005">
    <property type="protein sequence ID" value="KAG2313756.1"/>
    <property type="molecule type" value="Genomic_DNA"/>
</dbReference>
<comment type="caution">
    <text evidence="4">The sequence shown here is derived from an EMBL/GenBank/DDBJ whole genome shotgun (WGS) entry which is preliminary data.</text>
</comment>
<proteinExistence type="inferred from homology"/>
<dbReference type="PANTHER" id="PTHR31280">
    <property type="entry name" value="PROTEIN UNC-13 HOMOLOG"/>
    <property type="match status" value="1"/>
</dbReference>
<keyword evidence="5" id="KW-1185">Reference proteome</keyword>
<gene>
    <name evidence="4" type="ORF">Bca52824_025313</name>
</gene>
<evidence type="ECO:0000259" key="3">
    <source>
        <dbReference type="PROSITE" id="PS51259"/>
    </source>
</evidence>
<reference evidence="4 5" key="1">
    <citation type="submission" date="2020-02" db="EMBL/GenBank/DDBJ databases">
        <authorList>
            <person name="Ma Q."/>
            <person name="Huang Y."/>
            <person name="Song X."/>
            <person name="Pei D."/>
        </authorList>
    </citation>
    <scope>NUCLEOTIDE SEQUENCE [LARGE SCALE GENOMIC DNA]</scope>
    <source>
        <strain evidence="4">Sxm20200214</strain>
        <tissue evidence="4">Leaf</tissue>
    </source>
</reference>
<dbReference type="AlphaFoldDB" id="A0A8X7VM11"/>
<dbReference type="Gene3D" id="2.40.160.200">
    <property type="entry name" value="LURP1-related"/>
    <property type="match status" value="1"/>
</dbReference>
<dbReference type="InterPro" id="IPR025659">
    <property type="entry name" value="Tubby-like_C"/>
</dbReference>
<feature type="domain" description="MHD2" evidence="3">
    <location>
        <begin position="653"/>
        <end position="765"/>
    </location>
</feature>
<dbReference type="SUPFAM" id="SSF54518">
    <property type="entry name" value="Tubby C-terminal domain-like"/>
    <property type="match status" value="1"/>
</dbReference>
<dbReference type="InterPro" id="IPR014770">
    <property type="entry name" value="Munc13_1"/>
</dbReference>
<name>A0A8X7VM11_BRACI</name>
<dbReference type="InterPro" id="IPR014772">
    <property type="entry name" value="Munc13_dom-2"/>
</dbReference>
<accession>A0A8X7VM11</accession>
<evidence type="ECO:0000313" key="5">
    <source>
        <dbReference type="Proteomes" id="UP000886595"/>
    </source>
</evidence>
<dbReference type="Pfam" id="PF25761">
    <property type="entry name" value="TPR_PATROL1"/>
    <property type="match status" value="2"/>
</dbReference>
<dbReference type="InterPro" id="IPR007612">
    <property type="entry name" value="LOR"/>
</dbReference>
<dbReference type="PANTHER" id="PTHR31280:SF2">
    <property type="entry name" value="PROTEIN UNC-13 HOMOLOG"/>
    <property type="match status" value="1"/>
</dbReference>